<accession>A0A8H7SPE0</accession>
<gene>
    <name evidence="3" type="ORF">INT48_007226</name>
</gene>
<feature type="non-terminal residue" evidence="3">
    <location>
        <position position="1"/>
    </location>
</feature>
<evidence type="ECO:0000256" key="2">
    <source>
        <dbReference type="SAM" id="MobiDB-lite"/>
    </source>
</evidence>
<proteinExistence type="predicted"/>
<reference evidence="3" key="1">
    <citation type="submission" date="2021-01" db="EMBL/GenBank/DDBJ databases">
        <title>Metabolic potential, ecology and presence of endohyphal bacteria is reflected in genomic diversity of Mucoromycotina.</title>
        <authorList>
            <person name="Muszewska A."/>
            <person name="Okrasinska A."/>
            <person name="Steczkiewicz K."/>
            <person name="Drgas O."/>
            <person name="Orlowska M."/>
            <person name="Perlinska-Lenart U."/>
            <person name="Aleksandrzak-Piekarczyk T."/>
            <person name="Szatraj K."/>
            <person name="Zielenkiewicz U."/>
            <person name="Pilsyk S."/>
            <person name="Malc E."/>
            <person name="Mieczkowski P."/>
            <person name="Kruszewska J.S."/>
            <person name="Biernat P."/>
            <person name="Pawlowska J."/>
        </authorList>
    </citation>
    <scope>NUCLEOTIDE SEQUENCE</scope>
    <source>
        <strain evidence="3">WA0000018081</strain>
    </source>
</reference>
<feature type="region of interest" description="Disordered" evidence="2">
    <location>
        <begin position="1"/>
        <end position="22"/>
    </location>
</feature>
<dbReference type="EMBL" id="JAEPRE010000055">
    <property type="protein sequence ID" value="KAG2234359.1"/>
    <property type="molecule type" value="Genomic_DNA"/>
</dbReference>
<evidence type="ECO:0000313" key="3">
    <source>
        <dbReference type="EMBL" id="KAG2234359.1"/>
    </source>
</evidence>
<evidence type="ECO:0000256" key="1">
    <source>
        <dbReference type="SAM" id="Coils"/>
    </source>
</evidence>
<organism evidence="3 4">
    <name type="scientific">Thamnidium elegans</name>
    <dbReference type="NCBI Taxonomy" id="101142"/>
    <lineage>
        <taxon>Eukaryota</taxon>
        <taxon>Fungi</taxon>
        <taxon>Fungi incertae sedis</taxon>
        <taxon>Mucoromycota</taxon>
        <taxon>Mucoromycotina</taxon>
        <taxon>Mucoromycetes</taxon>
        <taxon>Mucorales</taxon>
        <taxon>Mucorineae</taxon>
        <taxon>Mucoraceae</taxon>
        <taxon>Thamnidium</taxon>
    </lineage>
</organism>
<comment type="caution">
    <text evidence="3">The sequence shown here is derived from an EMBL/GenBank/DDBJ whole genome shotgun (WGS) entry which is preliminary data.</text>
</comment>
<evidence type="ECO:0000313" key="4">
    <source>
        <dbReference type="Proteomes" id="UP000613177"/>
    </source>
</evidence>
<keyword evidence="1" id="KW-0175">Coiled coil</keyword>
<protein>
    <submittedName>
        <fullName evidence="3">Uncharacterized protein</fullName>
    </submittedName>
</protein>
<dbReference type="Proteomes" id="UP000613177">
    <property type="component" value="Unassembled WGS sequence"/>
</dbReference>
<feature type="coiled-coil region" evidence="1">
    <location>
        <begin position="114"/>
        <end position="162"/>
    </location>
</feature>
<keyword evidence="4" id="KW-1185">Reference proteome</keyword>
<dbReference type="AlphaFoldDB" id="A0A8H7SPE0"/>
<name>A0A8H7SPE0_9FUNG</name>
<sequence>MLKKIFSTKRKQDPGRHNTSKITMDPASTAILTRHFSPLSCRAKSPSDLLDIVGYPTTVLFSPILYPTPLQHEENQRQRLTIRNNTTPNHDTLLLETSREDKTLVEEDLTTQEVIRLHQKLIEFEQERELWQEKLQGYIEREEHMRKIIQENQEQLNQLQVKFNNIPKRHDSYRT</sequence>